<reference evidence="2 3" key="1">
    <citation type="submission" date="2019-02" db="EMBL/GenBank/DDBJ databases">
        <title>Genome sequencing of the rare red list fungi Hericium alpestre (H. flagellum).</title>
        <authorList>
            <person name="Buettner E."/>
            <person name="Kellner H."/>
        </authorList>
    </citation>
    <scope>NUCLEOTIDE SEQUENCE [LARGE SCALE GENOMIC DNA]</scope>
    <source>
        <strain evidence="2 3">DSM 108284</strain>
    </source>
</reference>
<name>A0A4Y9ZLW9_9AGAM</name>
<dbReference type="Proteomes" id="UP000298061">
    <property type="component" value="Unassembled WGS sequence"/>
</dbReference>
<sequence>MDEGSLADLQEHRPEDDQNVQNELQSQDSEEHVNDEIRRQASKDLNALLRNIAINADPPAHRLTTDETGFNSLCHWSFYDNIPSIPDEIKSRCTATLDFISQFKKNWDLSSIGIPADWKLGPEDLHVKTLRAEKEELLARHFDHSSMALDFMLSAPFALSRPLYDSLEPATSPPVEEAFRPSSRWAARAFLDIVSYTESEEDADLAILMAMARTPGCMLRCNPIFAFPPEMQPDDANFSIEWALAVDDRISASMRHASEHQPPRLGLLHPAVLIGIKGPAPWNTKGHVSWNSHDSDAESTTLASVQEELCNATRCSLDSHILNWLQIDENHKLQSLPAWLLVFGVIYDAQYLRIVAHIPYLQADSHSQSTSVAYISCIVDEIPFPAYEEEPDMSIGLGRFRAASALLSLKRHAHRLAREWESSMYKWPESVREVQLELEAEYLTRMWPQLSAVTEDGDSVRVEFSPPWVVKTDEDEDFEEISEYDEDDEGDEGGEEDDDEDKEDSEKDEDEDEDGEEDEDDEDDDDGGNSTGGIVNV</sequence>
<evidence type="ECO:0000313" key="2">
    <source>
        <dbReference type="EMBL" id="TFY75772.1"/>
    </source>
</evidence>
<proteinExistence type="predicted"/>
<evidence type="ECO:0000313" key="3">
    <source>
        <dbReference type="Proteomes" id="UP000298061"/>
    </source>
</evidence>
<feature type="compositionally biased region" description="Acidic residues" evidence="1">
    <location>
        <begin position="473"/>
        <end position="527"/>
    </location>
</feature>
<accession>A0A4Y9ZLW9</accession>
<dbReference type="EMBL" id="SFCI01001439">
    <property type="protein sequence ID" value="TFY75772.1"/>
    <property type="molecule type" value="Genomic_DNA"/>
</dbReference>
<protein>
    <submittedName>
        <fullName evidence="2">Uncharacterized protein</fullName>
    </submittedName>
</protein>
<feature type="region of interest" description="Disordered" evidence="1">
    <location>
        <begin position="465"/>
        <end position="537"/>
    </location>
</feature>
<feature type="region of interest" description="Disordered" evidence="1">
    <location>
        <begin position="1"/>
        <end position="36"/>
    </location>
</feature>
<evidence type="ECO:0000256" key="1">
    <source>
        <dbReference type="SAM" id="MobiDB-lite"/>
    </source>
</evidence>
<gene>
    <name evidence="2" type="ORF">EWM64_g8240</name>
</gene>
<dbReference type="OrthoDB" id="2803005at2759"/>
<organism evidence="2 3">
    <name type="scientific">Hericium alpestre</name>
    <dbReference type="NCBI Taxonomy" id="135208"/>
    <lineage>
        <taxon>Eukaryota</taxon>
        <taxon>Fungi</taxon>
        <taxon>Dikarya</taxon>
        <taxon>Basidiomycota</taxon>
        <taxon>Agaricomycotina</taxon>
        <taxon>Agaricomycetes</taxon>
        <taxon>Russulales</taxon>
        <taxon>Hericiaceae</taxon>
        <taxon>Hericium</taxon>
    </lineage>
</organism>
<dbReference type="AlphaFoldDB" id="A0A4Y9ZLW9"/>
<comment type="caution">
    <text evidence="2">The sequence shown here is derived from an EMBL/GenBank/DDBJ whole genome shotgun (WGS) entry which is preliminary data.</text>
</comment>
<keyword evidence="3" id="KW-1185">Reference proteome</keyword>
<dbReference type="STRING" id="135208.A0A4Y9ZLW9"/>